<proteinExistence type="predicted"/>
<keyword evidence="2" id="KW-1003">Cell membrane</keyword>
<dbReference type="NCBIfam" id="TIGR01195">
    <property type="entry name" value="oadG_fam"/>
    <property type="match status" value="1"/>
</dbReference>
<dbReference type="InterPro" id="IPR005899">
    <property type="entry name" value="Na_pump_deCOase"/>
</dbReference>
<evidence type="ECO:0000256" key="4">
    <source>
        <dbReference type="ARBA" id="ARBA00022989"/>
    </source>
</evidence>
<dbReference type="EMBL" id="JAGGLI010000001">
    <property type="protein sequence ID" value="MBP2026285.1"/>
    <property type="molecule type" value="Genomic_DNA"/>
</dbReference>
<evidence type="ECO:0000256" key="6">
    <source>
        <dbReference type="SAM" id="Phobius"/>
    </source>
</evidence>
<evidence type="ECO:0000256" key="3">
    <source>
        <dbReference type="ARBA" id="ARBA00022692"/>
    </source>
</evidence>
<sequence length="130" mass="13961">MNINEILDLMTHDIGALNFGQKMFGGLVITVLSMAIVFAILILLMGVIKLLEKTMNGAAPKEVAPEAQVVETEVEYEEDMGELVAVISAAVASSMGVSESSIRVVNIARLGESSPSWARSGRLEQIQSRL</sequence>
<dbReference type="RefSeq" id="WP_209658194.1">
    <property type="nucleotide sequence ID" value="NZ_JAGGLI010000001.1"/>
</dbReference>
<accession>A0ABS4KEV3</accession>
<reference evidence="7 8" key="1">
    <citation type="submission" date="2021-03" db="EMBL/GenBank/DDBJ databases">
        <title>Genomic Encyclopedia of Type Strains, Phase IV (KMG-IV): sequencing the most valuable type-strain genomes for metagenomic binning, comparative biology and taxonomic classification.</title>
        <authorList>
            <person name="Goeker M."/>
        </authorList>
    </citation>
    <scope>NUCLEOTIDE SEQUENCE [LARGE SCALE GENOMIC DNA]</scope>
    <source>
        <strain evidence="7 8">DSM 27512</strain>
    </source>
</reference>
<evidence type="ECO:0000256" key="5">
    <source>
        <dbReference type="ARBA" id="ARBA00023136"/>
    </source>
</evidence>
<dbReference type="Pfam" id="PF04277">
    <property type="entry name" value="OAD_gamma"/>
    <property type="match status" value="1"/>
</dbReference>
<comment type="subcellular location">
    <subcellularLocation>
        <location evidence="1">Cell membrane</location>
    </subcellularLocation>
</comment>
<organism evidence="7 8">
    <name type="scientific">Acetoanaerobium pronyense</name>
    <dbReference type="NCBI Taxonomy" id="1482736"/>
    <lineage>
        <taxon>Bacteria</taxon>
        <taxon>Bacillati</taxon>
        <taxon>Bacillota</taxon>
        <taxon>Clostridia</taxon>
        <taxon>Peptostreptococcales</taxon>
        <taxon>Filifactoraceae</taxon>
        <taxon>Acetoanaerobium</taxon>
    </lineage>
</organism>
<keyword evidence="3 6" id="KW-0812">Transmembrane</keyword>
<dbReference type="Proteomes" id="UP001314903">
    <property type="component" value="Unassembled WGS sequence"/>
</dbReference>
<comment type="caution">
    <text evidence="7">The sequence shown here is derived from an EMBL/GenBank/DDBJ whole genome shotgun (WGS) entry which is preliminary data.</text>
</comment>
<name>A0ABS4KEV3_9FIRM</name>
<keyword evidence="5 6" id="KW-0472">Membrane</keyword>
<gene>
    <name evidence="7" type="ORF">J2Z35_000074</name>
</gene>
<evidence type="ECO:0000313" key="8">
    <source>
        <dbReference type="Proteomes" id="UP001314903"/>
    </source>
</evidence>
<protein>
    <submittedName>
        <fullName evidence="7">Sodium pump decarboxylase gamma subunit</fullName>
    </submittedName>
</protein>
<evidence type="ECO:0000256" key="2">
    <source>
        <dbReference type="ARBA" id="ARBA00022475"/>
    </source>
</evidence>
<evidence type="ECO:0000256" key="1">
    <source>
        <dbReference type="ARBA" id="ARBA00004236"/>
    </source>
</evidence>
<keyword evidence="4 6" id="KW-1133">Transmembrane helix</keyword>
<feature type="transmembrane region" description="Helical" evidence="6">
    <location>
        <begin position="27"/>
        <end position="51"/>
    </location>
</feature>
<keyword evidence="8" id="KW-1185">Reference proteome</keyword>
<evidence type="ECO:0000313" key="7">
    <source>
        <dbReference type="EMBL" id="MBP2026285.1"/>
    </source>
</evidence>